<feature type="domain" description="Oxidoreductase molybdopterin-binding" evidence="1">
    <location>
        <begin position="39"/>
        <end position="73"/>
    </location>
</feature>
<dbReference type="SUPFAM" id="SSF56524">
    <property type="entry name" value="Oxidoreductase molybdopterin-binding domain"/>
    <property type="match status" value="1"/>
</dbReference>
<protein>
    <recommendedName>
        <fullName evidence="1">Oxidoreductase molybdopterin-binding domain-containing protein</fullName>
    </recommendedName>
</protein>
<organism evidence="2 3">
    <name type="scientific">Thermococcus siculi</name>
    <dbReference type="NCBI Taxonomy" id="72803"/>
    <lineage>
        <taxon>Archaea</taxon>
        <taxon>Methanobacteriati</taxon>
        <taxon>Methanobacteriota</taxon>
        <taxon>Thermococci</taxon>
        <taxon>Thermococcales</taxon>
        <taxon>Thermococcaceae</taxon>
        <taxon>Thermococcus</taxon>
    </lineage>
</organism>
<evidence type="ECO:0000313" key="3">
    <source>
        <dbReference type="Proteomes" id="UP000250125"/>
    </source>
</evidence>
<sequence length="77" mass="8623">MRKGIFALIVIILLVGGTYFIRRDGESTASREFSTEQGVIQVRGLVERPYNITYDDLASLPSRNVTAVLYCVDSPNR</sequence>
<reference evidence="2 3" key="1">
    <citation type="submission" date="2016-04" db="EMBL/GenBank/DDBJ databases">
        <title>Complete genome sequence of Thermococcus siculi type strain RG-20.</title>
        <authorList>
            <person name="Oger P.M."/>
        </authorList>
    </citation>
    <scope>NUCLEOTIDE SEQUENCE [LARGE SCALE GENOMIC DNA]</scope>
    <source>
        <strain evidence="2 3">RG-20</strain>
    </source>
</reference>
<keyword evidence="3" id="KW-1185">Reference proteome</keyword>
<dbReference type="Pfam" id="PF00174">
    <property type="entry name" value="Oxidored_molyb"/>
    <property type="match status" value="1"/>
</dbReference>
<evidence type="ECO:0000313" key="2">
    <source>
        <dbReference type="EMBL" id="ASJ09406.1"/>
    </source>
</evidence>
<dbReference type="InterPro" id="IPR036374">
    <property type="entry name" value="OxRdtase_Mopterin-bd_sf"/>
</dbReference>
<dbReference type="KEGG" id="tsl:A3L11_09255"/>
<dbReference type="Gene3D" id="3.90.420.10">
    <property type="entry name" value="Oxidoreductase, molybdopterin-binding domain"/>
    <property type="match status" value="1"/>
</dbReference>
<dbReference type="EMBL" id="CP015103">
    <property type="protein sequence ID" value="ASJ09406.1"/>
    <property type="molecule type" value="Genomic_DNA"/>
</dbReference>
<gene>
    <name evidence="2" type="ORF">A3L11_09255</name>
</gene>
<evidence type="ECO:0000259" key="1">
    <source>
        <dbReference type="Pfam" id="PF00174"/>
    </source>
</evidence>
<name>A0A2Z2MUD6_9EURY</name>
<dbReference type="Proteomes" id="UP000250125">
    <property type="component" value="Chromosome"/>
</dbReference>
<proteinExistence type="predicted"/>
<dbReference type="InterPro" id="IPR000572">
    <property type="entry name" value="OxRdtase_Mopterin-bd_dom"/>
</dbReference>
<dbReference type="AlphaFoldDB" id="A0A2Z2MUD6"/>
<accession>A0A2Z2MUD6</accession>